<dbReference type="EMBL" id="CP036425">
    <property type="protein sequence ID" value="QDU32020.1"/>
    <property type="molecule type" value="Genomic_DNA"/>
</dbReference>
<dbReference type="GO" id="GO:0030170">
    <property type="term" value="F:pyridoxal phosphate binding"/>
    <property type="evidence" value="ECO:0007669"/>
    <property type="project" value="InterPro"/>
</dbReference>
<dbReference type="PANTHER" id="PTHR42790:SF19">
    <property type="entry name" value="KYNURENINE_ALPHA-AMINOADIPATE AMINOTRANSFERASE, MITOCHONDRIAL"/>
    <property type="match status" value="1"/>
</dbReference>
<feature type="domain" description="Aminotransferase class I/classII large" evidence="5">
    <location>
        <begin position="74"/>
        <end position="461"/>
    </location>
</feature>
<evidence type="ECO:0000256" key="2">
    <source>
        <dbReference type="ARBA" id="ARBA00022576"/>
    </source>
</evidence>
<dbReference type="Gene3D" id="3.90.1150.10">
    <property type="entry name" value="Aspartate Aminotransferase, domain 1"/>
    <property type="match status" value="1"/>
</dbReference>
<comment type="cofactor">
    <cofactor evidence="1">
        <name>pyridoxal 5'-phosphate</name>
        <dbReference type="ChEBI" id="CHEBI:597326"/>
    </cofactor>
</comment>
<keyword evidence="7" id="KW-1185">Reference proteome</keyword>
<organism evidence="6 7">
    <name type="scientific">Poriferisphaera corsica</name>
    <dbReference type="NCBI Taxonomy" id="2528020"/>
    <lineage>
        <taxon>Bacteria</taxon>
        <taxon>Pseudomonadati</taxon>
        <taxon>Planctomycetota</taxon>
        <taxon>Phycisphaerae</taxon>
        <taxon>Phycisphaerales</taxon>
        <taxon>Phycisphaeraceae</taxon>
        <taxon>Poriferisphaera</taxon>
    </lineage>
</organism>
<keyword evidence="2 6" id="KW-0032">Aminotransferase</keyword>
<name>A0A517YP74_9BACT</name>
<dbReference type="InterPro" id="IPR004839">
    <property type="entry name" value="Aminotransferase_I/II_large"/>
</dbReference>
<dbReference type="KEGG" id="pcor:KS4_00480"/>
<dbReference type="InterPro" id="IPR015424">
    <property type="entry name" value="PyrdxlP-dep_Trfase"/>
</dbReference>
<keyword evidence="4" id="KW-0663">Pyridoxal phosphate</keyword>
<dbReference type="AlphaFoldDB" id="A0A517YP74"/>
<evidence type="ECO:0000259" key="5">
    <source>
        <dbReference type="Pfam" id="PF00155"/>
    </source>
</evidence>
<dbReference type="CDD" id="cd00609">
    <property type="entry name" value="AAT_like"/>
    <property type="match status" value="1"/>
</dbReference>
<dbReference type="GO" id="GO:0047536">
    <property type="term" value="F:2-aminoadipate transaminase activity"/>
    <property type="evidence" value="ECO:0007669"/>
    <property type="project" value="UniProtKB-EC"/>
</dbReference>
<dbReference type="InterPro" id="IPR015421">
    <property type="entry name" value="PyrdxlP-dep_Trfase_major"/>
</dbReference>
<accession>A0A517YP74</accession>
<proteinExistence type="predicted"/>
<evidence type="ECO:0000256" key="1">
    <source>
        <dbReference type="ARBA" id="ARBA00001933"/>
    </source>
</evidence>
<dbReference type="Gene3D" id="3.40.640.10">
    <property type="entry name" value="Type I PLP-dependent aspartate aminotransferase-like (Major domain)"/>
    <property type="match status" value="1"/>
</dbReference>
<reference evidence="6 7" key="1">
    <citation type="submission" date="2019-02" db="EMBL/GenBank/DDBJ databases">
        <title>Deep-cultivation of Planctomycetes and their phenomic and genomic characterization uncovers novel biology.</title>
        <authorList>
            <person name="Wiegand S."/>
            <person name="Jogler M."/>
            <person name="Boedeker C."/>
            <person name="Pinto D."/>
            <person name="Vollmers J."/>
            <person name="Rivas-Marin E."/>
            <person name="Kohn T."/>
            <person name="Peeters S.H."/>
            <person name="Heuer A."/>
            <person name="Rast P."/>
            <person name="Oberbeckmann S."/>
            <person name="Bunk B."/>
            <person name="Jeske O."/>
            <person name="Meyerdierks A."/>
            <person name="Storesund J.E."/>
            <person name="Kallscheuer N."/>
            <person name="Luecker S."/>
            <person name="Lage O.M."/>
            <person name="Pohl T."/>
            <person name="Merkel B.J."/>
            <person name="Hornburger P."/>
            <person name="Mueller R.-W."/>
            <person name="Bruemmer F."/>
            <person name="Labrenz M."/>
            <person name="Spormann A.M."/>
            <person name="Op den Camp H."/>
            <person name="Overmann J."/>
            <person name="Amann R."/>
            <person name="Jetten M.S.M."/>
            <person name="Mascher T."/>
            <person name="Medema M.H."/>
            <person name="Devos D.P."/>
            <person name="Kaster A.-K."/>
            <person name="Ovreas L."/>
            <person name="Rohde M."/>
            <person name="Galperin M.Y."/>
            <person name="Jogler C."/>
        </authorList>
    </citation>
    <scope>NUCLEOTIDE SEQUENCE [LARGE SCALE GENOMIC DNA]</scope>
    <source>
        <strain evidence="6 7">KS4</strain>
    </source>
</reference>
<dbReference type="Proteomes" id="UP000317369">
    <property type="component" value="Chromosome"/>
</dbReference>
<dbReference type="OrthoDB" id="9802328at2"/>
<dbReference type="SUPFAM" id="SSF53383">
    <property type="entry name" value="PLP-dependent transferases"/>
    <property type="match status" value="1"/>
</dbReference>
<dbReference type="InterPro" id="IPR015422">
    <property type="entry name" value="PyrdxlP-dep_Trfase_small"/>
</dbReference>
<evidence type="ECO:0000256" key="3">
    <source>
        <dbReference type="ARBA" id="ARBA00022679"/>
    </source>
</evidence>
<dbReference type="GO" id="GO:1901605">
    <property type="term" value="P:alpha-amino acid metabolic process"/>
    <property type="evidence" value="ECO:0007669"/>
    <property type="project" value="TreeGrafter"/>
</dbReference>
<dbReference type="Pfam" id="PF00155">
    <property type="entry name" value="Aminotran_1_2"/>
    <property type="match status" value="1"/>
</dbReference>
<keyword evidence="3 6" id="KW-0808">Transferase</keyword>
<dbReference type="PANTHER" id="PTHR42790">
    <property type="entry name" value="AMINOTRANSFERASE"/>
    <property type="match status" value="1"/>
</dbReference>
<evidence type="ECO:0000313" key="7">
    <source>
        <dbReference type="Proteomes" id="UP000317369"/>
    </source>
</evidence>
<dbReference type="InterPro" id="IPR050859">
    <property type="entry name" value="Class-I_PLP-dep_aminotransf"/>
</dbReference>
<evidence type="ECO:0000256" key="4">
    <source>
        <dbReference type="ARBA" id="ARBA00022898"/>
    </source>
</evidence>
<dbReference type="EC" id="2.6.1.39" evidence="6"/>
<gene>
    <name evidence="6" type="primary">lysN</name>
    <name evidence="6" type="ORF">KS4_00480</name>
</gene>
<evidence type="ECO:0000313" key="6">
    <source>
        <dbReference type="EMBL" id="QDU32020.1"/>
    </source>
</evidence>
<protein>
    <submittedName>
        <fullName evidence="6">2-aminoadipate transaminase</fullName>
        <ecNumber evidence="6">2.6.1.39</ecNumber>
    </submittedName>
</protein>
<sequence>MRGGFWGVRLCCIGIGGEVDALRCKQRVMRSWNYGRSWKMSEQPSKKFGFSSRGRRSVDQPISYLIAKAVENPDLISLAAGLVDYETLPGEESLEILKDILGDKKRSEAALQYGMTEGSGELRDELYKHFCELEGMSEAEFTGSAKDIVVSTGSQQLLHMLADLVLDEGDVVISSWPSYFVFTGVLSAMGSTVRSVDIDEGGMKPEELDKMLASYEATGQLDRVKMVYLVSYHQNPTGITLAEERKPEILEIVKKYSKNHKILIIEDAAYRELTYGGKAPASMKVWDKDNEYVALLQTFSKPFAPGYKTGYGLIPTDLIDGLILNKGGRDFGSSNLAQHVLAEAMRRGVFKKHVEKLCAKYAEKRDAMLEALEKYVGPLAPNEIEWTNPSGGLYVWLTLPEGIDTGKDGKLFAKKLEKGVIGVPGVYCYPDDPAREIPVNKIRLSFGTPTKEQVVEGIKRLGEAIAHVLEEEGVAKK</sequence>